<evidence type="ECO:0000256" key="1">
    <source>
        <dbReference type="SAM" id="Phobius"/>
    </source>
</evidence>
<proteinExistence type="predicted"/>
<keyword evidence="1" id="KW-0812">Transmembrane</keyword>
<dbReference type="PANTHER" id="PTHR39594:SF1">
    <property type="entry name" value="PROTEIN YCHQ"/>
    <property type="match status" value="1"/>
</dbReference>
<feature type="transmembrane region" description="Helical" evidence="1">
    <location>
        <begin position="72"/>
        <end position="89"/>
    </location>
</feature>
<dbReference type="InterPro" id="IPR007360">
    <property type="entry name" value="SirB"/>
</dbReference>
<dbReference type="GO" id="GO:0005886">
    <property type="term" value="C:plasma membrane"/>
    <property type="evidence" value="ECO:0007669"/>
    <property type="project" value="TreeGrafter"/>
</dbReference>
<dbReference type="RefSeq" id="WP_092592541.1">
    <property type="nucleotide sequence ID" value="NZ_FMXN01000005.1"/>
</dbReference>
<dbReference type="EMBL" id="FMXN01000005">
    <property type="protein sequence ID" value="SDB28200.1"/>
    <property type="molecule type" value="Genomic_DNA"/>
</dbReference>
<protein>
    <submittedName>
        <fullName evidence="2">Uncharacterized membrane protein SirB2</fullName>
    </submittedName>
</protein>
<evidence type="ECO:0000313" key="3">
    <source>
        <dbReference type="Proteomes" id="UP000199626"/>
    </source>
</evidence>
<accession>A0A1G6C5R0</accession>
<name>A0A1G6C5R0_9GAMM</name>
<dbReference type="Pfam" id="PF04247">
    <property type="entry name" value="SirB"/>
    <property type="match status" value="1"/>
</dbReference>
<feature type="transmembrane region" description="Helical" evidence="1">
    <location>
        <begin position="96"/>
        <end position="117"/>
    </location>
</feature>
<dbReference type="STRING" id="1159017.SAMN02927930_01079"/>
<gene>
    <name evidence="2" type="ORF">SAMN02927930_01079</name>
</gene>
<dbReference type="Proteomes" id="UP000199626">
    <property type="component" value="Unassembled WGS sequence"/>
</dbReference>
<evidence type="ECO:0000313" key="2">
    <source>
        <dbReference type="EMBL" id="SDB28200.1"/>
    </source>
</evidence>
<dbReference type="OrthoDB" id="5588650at2"/>
<organism evidence="2 3">
    <name type="scientific">Pseudidiomarina indica</name>
    <dbReference type="NCBI Taxonomy" id="1159017"/>
    <lineage>
        <taxon>Bacteria</taxon>
        <taxon>Pseudomonadati</taxon>
        <taxon>Pseudomonadota</taxon>
        <taxon>Gammaproteobacteria</taxon>
        <taxon>Alteromonadales</taxon>
        <taxon>Idiomarinaceae</taxon>
        <taxon>Pseudidiomarina</taxon>
    </lineage>
</organism>
<reference evidence="3" key="1">
    <citation type="submission" date="2016-10" db="EMBL/GenBank/DDBJ databases">
        <authorList>
            <person name="Varghese N."/>
            <person name="Submissions S."/>
        </authorList>
    </citation>
    <scope>NUCLEOTIDE SEQUENCE [LARGE SCALE GENOMIC DNA]</scope>
    <source>
        <strain evidence="3">CGMCC 1.10824</strain>
    </source>
</reference>
<sequence>MSFMALKHLHVTFVAISVVLFILRFFWRSIGAKIAQQKWVKIVPHIIDTALLLTIVGMLIHWRMWPWETAWLLNKIVGLVGYIVFGLVAMKASYRWLRYVGFIVALSWIMFLLHIAFSKQAIITF</sequence>
<keyword evidence="3" id="KW-1185">Reference proteome</keyword>
<dbReference type="PANTHER" id="PTHR39594">
    <property type="entry name" value="PROTEIN YCHQ"/>
    <property type="match status" value="1"/>
</dbReference>
<keyword evidence="1" id="KW-1133">Transmembrane helix</keyword>
<keyword evidence="1" id="KW-0472">Membrane</keyword>
<dbReference type="PIRSF" id="PIRSF005610">
    <property type="entry name" value="SirB"/>
    <property type="match status" value="1"/>
</dbReference>
<feature type="transmembrane region" description="Helical" evidence="1">
    <location>
        <begin position="39"/>
        <end position="60"/>
    </location>
</feature>
<dbReference type="AlphaFoldDB" id="A0A1G6C5R0"/>
<feature type="transmembrane region" description="Helical" evidence="1">
    <location>
        <begin position="6"/>
        <end position="27"/>
    </location>
</feature>